<dbReference type="AlphaFoldDB" id="A0A391NKU1"/>
<comment type="caution">
    <text evidence="2">The sequence shown here is derived from an EMBL/GenBank/DDBJ whole genome shotgun (WGS) entry which is preliminary data.</text>
</comment>
<keyword evidence="3" id="KW-1185">Reference proteome</keyword>
<dbReference type="InterPro" id="IPR015915">
    <property type="entry name" value="Kelch-typ_b-propeller"/>
</dbReference>
<dbReference type="InterPro" id="IPR011043">
    <property type="entry name" value="Gal_Oxase/kelch_b-propeller"/>
</dbReference>
<dbReference type="SUPFAM" id="SSF50965">
    <property type="entry name" value="Galactose oxidase, central domain"/>
    <property type="match status" value="1"/>
</dbReference>
<feature type="chain" id="PRO_5017451899" evidence="1">
    <location>
        <begin position="31"/>
        <end position="707"/>
    </location>
</feature>
<dbReference type="Gene3D" id="2.120.10.80">
    <property type="entry name" value="Kelch-type beta propeller"/>
    <property type="match status" value="1"/>
</dbReference>
<feature type="signal peptide" evidence="1">
    <location>
        <begin position="1"/>
        <end position="30"/>
    </location>
</feature>
<evidence type="ECO:0000313" key="2">
    <source>
        <dbReference type="EMBL" id="GCA62601.1"/>
    </source>
</evidence>
<evidence type="ECO:0000313" key="3">
    <source>
        <dbReference type="Proteomes" id="UP000265618"/>
    </source>
</evidence>
<dbReference type="Proteomes" id="UP000265618">
    <property type="component" value="Unassembled WGS sequence"/>
</dbReference>
<dbReference type="EMBL" id="BDIP01000981">
    <property type="protein sequence ID" value="GCA62601.1"/>
    <property type="molecule type" value="Genomic_DNA"/>
</dbReference>
<evidence type="ECO:0000256" key="1">
    <source>
        <dbReference type="SAM" id="SignalP"/>
    </source>
</evidence>
<protein>
    <submittedName>
        <fullName evidence="2">Uncharacterized protein</fullName>
    </submittedName>
</protein>
<gene>
    <name evidence="2" type="ORF">KIPB_004554</name>
</gene>
<proteinExistence type="predicted"/>
<accession>A0A391NKU1</accession>
<name>A0A391NKU1_9EUKA</name>
<sequence length="707" mass="78011">MLDTRPLPLITLALLCKYVVSLGDTELVHALHMTLLRESSPQPTLIASLLTRLSTAPMPPVGDRLYMSYPLQNPLQAFIQLILADSDNRTLLGGVVTGTIDHLIRDLHTDNGAVQSLDYLYKELPQFREYIKFRLQAQIGSALEGAARYLETGVPPDSFTILHLYLACTDCSETGIRLLLMNAVEKCHCLSPALHYVCTKTASYLSDNRSAVFPSLLPLTRDGRHPLAVVDCYCGTFAVSEAGKEYIYPCDPPLSEMAACVCSIACSLPTVSPGTMLVLQALLHSGRTRCSPIGTLDLSRTRLQKYNVRYVLELLQSLGPANGVLFAPDTPACIRPIVTTAVLAYPRPPLSIPSHFRRRTEQVSAVGTTCPVLMESSLVSTRQFLPSGFIRCSIRVSSAVSLHYIGSEWWLCTVVTEPVSTLRTPVVSWESIPGEPRVFVWLDTHSKMSQLSRHIDGRSDGRYVWFLYVPFTYQYDTSLATIETLDLATHTWTSVSVPVDVIARDVRCNSAQFFYVSGYLVVCAQTCWAYDTDTKDWMQWANAPWSTLPVRMCSFTVGDTIYIGYNEYGYHLVSLSGGTWEEQPIPHESGQCKGEEGDILYILDTPKGLGVPVFTDHEVVFLPARVQCSMDQYPPASLETGLASYDPVSCQYTPPGIQTPSTPGQAHDQHIALLGCAGSTVVFLLHDFTGREPYLYIGELSGGISIT</sequence>
<reference evidence="2 3" key="1">
    <citation type="journal article" date="2018" name="PLoS ONE">
        <title>The draft genome of Kipferlia bialata reveals reductive genome evolution in fornicate parasites.</title>
        <authorList>
            <person name="Tanifuji G."/>
            <person name="Takabayashi S."/>
            <person name="Kume K."/>
            <person name="Takagi M."/>
            <person name="Nakayama T."/>
            <person name="Kamikawa R."/>
            <person name="Inagaki Y."/>
            <person name="Hashimoto T."/>
        </authorList>
    </citation>
    <scope>NUCLEOTIDE SEQUENCE [LARGE SCALE GENOMIC DNA]</scope>
    <source>
        <strain evidence="2">NY0173</strain>
    </source>
</reference>
<organism evidence="2 3">
    <name type="scientific">Kipferlia bialata</name>
    <dbReference type="NCBI Taxonomy" id="797122"/>
    <lineage>
        <taxon>Eukaryota</taxon>
        <taxon>Metamonada</taxon>
        <taxon>Carpediemonas-like organisms</taxon>
        <taxon>Kipferlia</taxon>
    </lineage>
</organism>
<keyword evidence="1" id="KW-0732">Signal</keyword>